<evidence type="ECO:0000313" key="1">
    <source>
        <dbReference type="EnsemblPlants" id="TuG1812G0400002564.01.T02.cds422764"/>
    </source>
</evidence>
<reference evidence="2" key="1">
    <citation type="journal article" date="2013" name="Nature">
        <title>Draft genome of the wheat A-genome progenitor Triticum urartu.</title>
        <authorList>
            <person name="Ling H.Q."/>
            <person name="Zhao S."/>
            <person name="Liu D."/>
            <person name="Wang J."/>
            <person name="Sun H."/>
            <person name="Zhang C."/>
            <person name="Fan H."/>
            <person name="Li D."/>
            <person name="Dong L."/>
            <person name="Tao Y."/>
            <person name="Gao C."/>
            <person name="Wu H."/>
            <person name="Li Y."/>
            <person name="Cui Y."/>
            <person name="Guo X."/>
            <person name="Zheng S."/>
            <person name="Wang B."/>
            <person name="Yu K."/>
            <person name="Liang Q."/>
            <person name="Yang W."/>
            <person name="Lou X."/>
            <person name="Chen J."/>
            <person name="Feng M."/>
            <person name="Jian J."/>
            <person name="Zhang X."/>
            <person name="Luo G."/>
            <person name="Jiang Y."/>
            <person name="Liu J."/>
            <person name="Wang Z."/>
            <person name="Sha Y."/>
            <person name="Zhang B."/>
            <person name="Wu H."/>
            <person name="Tang D."/>
            <person name="Shen Q."/>
            <person name="Xue P."/>
            <person name="Zou S."/>
            <person name="Wang X."/>
            <person name="Liu X."/>
            <person name="Wang F."/>
            <person name="Yang Y."/>
            <person name="An X."/>
            <person name="Dong Z."/>
            <person name="Zhang K."/>
            <person name="Zhang X."/>
            <person name="Luo M.C."/>
            <person name="Dvorak J."/>
            <person name="Tong Y."/>
            <person name="Wang J."/>
            <person name="Yang H."/>
            <person name="Li Z."/>
            <person name="Wang D."/>
            <person name="Zhang A."/>
            <person name="Wang J."/>
        </authorList>
    </citation>
    <scope>NUCLEOTIDE SEQUENCE</scope>
    <source>
        <strain evidence="2">cv. G1812</strain>
    </source>
</reference>
<protein>
    <submittedName>
        <fullName evidence="1">Uncharacterized protein</fullName>
    </submittedName>
</protein>
<proteinExistence type="predicted"/>
<dbReference type="EnsemblPlants" id="TuG1812G0400002564.01.T02">
    <property type="protein sequence ID" value="TuG1812G0400002564.01.T02.cds422764"/>
    <property type="gene ID" value="TuG1812G0400002564.01"/>
</dbReference>
<evidence type="ECO:0000313" key="2">
    <source>
        <dbReference type="Proteomes" id="UP000015106"/>
    </source>
</evidence>
<accession>A0A8R7Q4J1</accession>
<dbReference type="Gramene" id="TuG1812G0400002564.01.T02">
    <property type="protein sequence ID" value="TuG1812G0400002564.01.T02.cds422764"/>
    <property type="gene ID" value="TuG1812G0400002564.01"/>
</dbReference>
<sequence>MVIWADTLLNYMIQTHFFFYFWFTLLCYNGSPRNVLPCFDVHNPESACIQKPNRIFYVLSSLKSCACPIRIRFGGIAFVCHLVDFRLQASCSYFRFYVQILGVT</sequence>
<organism evidence="1 2">
    <name type="scientific">Triticum urartu</name>
    <name type="common">Red wild einkorn</name>
    <name type="synonym">Crithodium urartu</name>
    <dbReference type="NCBI Taxonomy" id="4572"/>
    <lineage>
        <taxon>Eukaryota</taxon>
        <taxon>Viridiplantae</taxon>
        <taxon>Streptophyta</taxon>
        <taxon>Embryophyta</taxon>
        <taxon>Tracheophyta</taxon>
        <taxon>Spermatophyta</taxon>
        <taxon>Magnoliopsida</taxon>
        <taxon>Liliopsida</taxon>
        <taxon>Poales</taxon>
        <taxon>Poaceae</taxon>
        <taxon>BOP clade</taxon>
        <taxon>Pooideae</taxon>
        <taxon>Triticodae</taxon>
        <taxon>Triticeae</taxon>
        <taxon>Triticinae</taxon>
        <taxon>Triticum</taxon>
    </lineage>
</organism>
<dbReference type="AlphaFoldDB" id="A0A8R7Q4J1"/>
<name>A0A8R7Q4J1_TRIUA</name>
<reference evidence="1" key="2">
    <citation type="submission" date="2018-03" db="EMBL/GenBank/DDBJ databases">
        <title>The Triticum urartu genome reveals the dynamic nature of wheat genome evolution.</title>
        <authorList>
            <person name="Ling H."/>
            <person name="Ma B."/>
            <person name="Shi X."/>
            <person name="Liu H."/>
            <person name="Dong L."/>
            <person name="Sun H."/>
            <person name="Cao Y."/>
            <person name="Gao Q."/>
            <person name="Zheng S."/>
            <person name="Li Y."/>
            <person name="Yu Y."/>
            <person name="Du H."/>
            <person name="Qi M."/>
            <person name="Li Y."/>
            <person name="Yu H."/>
            <person name="Cui Y."/>
            <person name="Wang N."/>
            <person name="Chen C."/>
            <person name="Wu H."/>
            <person name="Zhao Y."/>
            <person name="Zhang J."/>
            <person name="Li Y."/>
            <person name="Zhou W."/>
            <person name="Zhang B."/>
            <person name="Hu W."/>
            <person name="Eijk M."/>
            <person name="Tang J."/>
            <person name="Witsenboer H."/>
            <person name="Zhao S."/>
            <person name="Li Z."/>
            <person name="Zhang A."/>
            <person name="Wang D."/>
            <person name="Liang C."/>
        </authorList>
    </citation>
    <scope>NUCLEOTIDE SEQUENCE [LARGE SCALE GENOMIC DNA]</scope>
    <source>
        <strain evidence="1">cv. G1812</strain>
    </source>
</reference>
<dbReference type="Proteomes" id="UP000015106">
    <property type="component" value="Chromosome 4"/>
</dbReference>
<keyword evidence="2" id="KW-1185">Reference proteome</keyword>
<reference evidence="1" key="3">
    <citation type="submission" date="2022-06" db="UniProtKB">
        <authorList>
            <consortium name="EnsemblPlants"/>
        </authorList>
    </citation>
    <scope>IDENTIFICATION</scope>
</reference>